<organism evidence="3 4">
    <name type="scientific">Phytophthora palmivora</name>
    <dbReference type="NCBI Taxonomy" id="4796"/>
    <lineage>
        <taxon>Eukaryota</taxon>
        <taxon>Sar</taxon>
        <taxon>Stramenopiles</taxon>
        <taxon>Oomycota</taxon>
        <taxon>Peronosporomycetes</taxon>
        <taxon>Peronosporales</taxon>
        <taxon>Peronosporaceae</taxon>
        <taxon>Phytophthora</taxon>
    </lineage>
</organism>
<keyword evidence="1" id="KW-0472">Membrane</keyword>
<keyword evidence="1" id="KW-1133">Transmembrane helix</keyword>
<keyword evidence="2" id="KW-0732">Signal</keyword>
<dbReference type="Proteomes" id="UP000237271">
    <property type="component" value="Unassembled WGS sequence"/>
</dbReference>
<keyword evidence="4" id="KW-1185">Reference proteome</keyword>
<feature type="transmembrane region" description="Helical" evidence="1">
    <location>
        <begin position="166"/>
        <end position="184"/>
    </location>
</feature>
<dbReference type="OrthoDB" id="113484at2759"/>
<evidence type="ECO:0000313" key="4">
    <source>
        <dbReference type="Proteomes" id="UP000237271"/>
    </source>
</evidence>
<accession>A0A2P4X0I6</accession>
<comment type="caution">
    <text evidence="3">The sequence shown here is derived from an EMBL/GenBank/DDBJ whole genome shotgun (WGS) entry which is preliminary data.</text>
</comment>
<feature type="signal peptide" evidence="2">
    <location>
        <begin position="1"/>
        <end position="22"/>
    </location>
</feature>
<keyword evidence="1" id="KW-0812">Transmembrane</keyword>
<dbReference type="EMBL" id="NCKW01020113">
    <property type="protein sequence ID" value="POM59053.1"/>
    <property type="molecule type" value="Genomic_DNA"/>
</dbReference>
<evidence type="ECO:0000256" key="1">
    <source>
        <dbReference type="SAM" id="Phobius"/>
    </source>
</evidence>
<proteinExistence type="predicted"/>
<dbReference type="AlphaFoldDB" id="A0A2P4X0I6"/>
<protein>
    <submittedName>
        <fullName evidence="3">RxLR effector</fullName>
    </submittedName>
</protein>
<sequence>MRLVLLIPIILGCMYNALLVYAKEIDFESPSITKTIHGESNYRRLQKNKTAAYTTDTTDGPQEERSWTLFQRLKKLKISLKRNPKSAAVLQHDPSVIKMAEKLKSNPVIVNELKGNPKITQRLNSLAENPAAIESLQKAPVDKSVKALQGYLFKSQSRWPEGDKKMFVLGIFLLIMMGTLLIVLGTTSF</sequence>
<evidence type="ECO:0000256" key="2">
    <source>
        <dbReference type="SAM" id="SignalP"/>
    </source>
</evidence>
<evidence type="ECO:0000313" key="3">
    <source>
        <dbReference type="EMBL" id="POM59053.1"/>
    </source>
</evidence>
<name>A0A2P4X0I6_9STRA</name>
<feature type="chain" id="PRO_5015171470" evidence="2">
    <location>
        <begin position="23"/>
        <end position="189"/>
    </location>
</feature>
<reference evidence="3 4" key="1">
    <citation type="journal article" date="2017" name="Genome Biol. Evol.">
        <title>Phytophthora megakarya and P. palmivora, closely related causal agents of cacao black pod rot, underwent increases in genome sizes and gene numbers by different mechanisms.</title>
        <authorList>
            <person name="Ali S.S."/>
            <person name="Shao J."/>
            <person name="Lary D.J."/>
            <person name="Kronmiller B."/>
            <person name="Shen D."/>
            <person name="Strem M.D."/>
            <person name="Amoako-Attah I."/>
            <person name="Akrofi A.Y."/>
            <person name="Begoude B.A."/>
            <person name="Ten Hoopen G.M."/>
            <person name="Coulibaly K."/>
            <person name="Kebe B.I."/>
            <person name="Melnick R.L."/>
            <person name="Guiltinan M.J."/>
            <person name="Tyler B.M."/>
            <person name="Meinhardt L.W."/>
            <person name="Bailey B.A."/>
        </authorList>
    </citation>
    <scope>NUCLEOTIDE SEQUENCE [LARGE SCALE GENOMIC DNA]</scope>
    <source>
        <strain evidence="4">sbr112.9</strain>
    </source>
</reference>
<gene>
    <name evidence="3" type="ORF">PHPALM_36217</name>
</gene>